<comment type="caution">
    <text evidence="4">The sequence shown here is derived from an EMBL/GenBank/DDBJ whole genome shotgun (WGS) entry which is preliminary data.</text>
</comment>
<dbReference type="OrthoDB" id="5197601at2"/>
<dbReference type="PANTHER" id="PTHR42796">
    <property type="entry name" value="FUMARYLACETOACETATE HYDROLASE DOMAIN-CONTAINING PROTEIN 2A-RELATED"/>
    <property type="match status" value="1"/>
</dbReference>
<evidence type="ECO:0000256" key="1">
    <source>
        <dbReference type="ARBA" id="ARBA00010211"/>
    </source>
</evidence>
<evidence type="ECO:0000256" key="2">
    <source>
        <dbReference type="ARBA" id="ARBA00022723"/>
    </source>
</evidence>
<organism evidence="4 5">
    <name type="scientific">Rhodophyticola porphyridii</name>
    <dbReference type="NCBI Taxonomy" id="1852017"/>
    <lineage>
        <taxon>Bacteria</taxon>
        <taxon>Pseudomonadati</taxon>
        <taxon>Pseudomonadota</taxon>
        <taxon>Alphaproteobacteria</taxon>
        <taxon>Rhodobacterales</taxon>
        <taxon>Roseobacteraceae</taxon>
        <taxon>Rhodophyticola</taxon>
    </lineage>
</organism>
<dbReference type="Gene3D" id="3.90.850.10">
    <property type="entry name" value="Fumarylacetoacetase-like, C-terminal domain"/>
    <property type="match status" value="1"/>
</dbReference>
<dbReference type="Pfam" id="PF01557">
    <property type="entry name" value="FAA_hydrolase"/>
    <property type="match status" value="1"/>
</dbReference>
<dbReference type="GO" id="GO:0016787">
    <property type="term" value="F:hydrolase activity"/>
    <property type="evidence" value="ECO:0007669"/>
    <property type="project" value="UniProtKB-KW"/>
</dbReference>
<sequence length="274" mass="28954">MKFVRYGEAGAEKPGVLDAEGRIRDLSGQVADLGGDVLTRLDRLAADGPVVDGMPRLGPPVAGTGKIVCIGLNYADHAAETGATPPPEPLIFMKATSAITGPTDTIYIPRGSAKTDWEVELGVVIGRPAKHVDEADALAHVAGYVAVNDVSERDYQKHRAGQWTKGKSCDSFAPIGPWLVTPDEIGDPQTLGLRLSVNGELRQDGSTRHMIFGVARLISYLSGFFTLHPGDIIATGTPPGVGAGMSPPRFLAPGDEVVLEIDRLGQQRMQVAQG</sequence>
<dbReference type="InterPro" id="IPR011234">
    <property type="entry name" value="Fumarylacetoacetase-like_C"/>
</dbReference>
<keyword evidence="4" id="KW-0378">Hydrolase</keyword>
<keyword evidence="5" id="KW-1185">Reference proteome</keyword>
<keyword evidence="2" id="KW-0479">Metal-binding</keyword>
<dbReference type="PANTHER" id="PTHR42796:SF4">
    <property type="entry name" value="FUMARYLACETOACETATE HYDROLASE DOMAIN-CONTAINING PROTEIN 2A"/>
    <property type="match status" value="1"/>
</dbReference>
<dbReference type="GO" id="GO:0019752">
    <property type="term" value="P:carboxylic acid metabolic process"/>
    <property type="evidence" value="ECO:0007669"/>
    <property type="project" value="UniProtKB-ARBA"/>
</dbReference>
<dbReference type="EMBL" id="RCNT01000002">
    <property type="protein sequence ID" value="RMA43181.1"/>
    <property type="molecule type" value="Genomic_DNA"/>
</dbReference>
<dbReference type="AlphaFoldDB" id="A0A3L9Y2Y4"/>
<comment type="similarity">
    <text evidence="1">Belongs to the FAH family.</text>
</comment>
<feature type="domain" description="Fumarylacetoacetase-like C-terminal" evidence="3">
    <location>
        <begin position="66"/>
        <end position="271"/>
    </location>
</feature>
<dbReference type="RefSeq" id="WP_121897116.1">
    <property type="nucleotide sequence ID" value="NZ_RCNT01000002.1"/>
</dbReference>
<reference evidence="4 5" key="1">
    <citation type="submission" date="2018-10" db="EMBL/GenBank/DDBJ databases">
        <authorList>
            <person name="Jung H.S."/>
            <person name="Jeon C.O."/>
        </authorList>
    </citation>
    <scope>NUCLEOTIDE SEQUENCE [LARGE SCALE GENOMIC DNA]</scope>
    <source>
        <strain evidence="4 5">MA-7-27</strain>
    </source>
</reference>
<dbReference type="GO" id="GO:0046872">
    <property type="term" value="F:metal ion binding"/>
    <property type="evidence" value="ECO:0007669"/>
    <property type="project" value="UniProtKB-KW"/>
</dbReference>
<name>A0A3L9Y2Y4_9RHOB</name>
<dbReference type="InterPro" id="IPR051121">
    <property type="entry name" value="FAH"/>
</dbReference>
<dbReference type="FunFam" id="3.90.850.10:FF:000002">
    <property type="entry name" value="2-hydroxyhepta-2,4-diene-1,7-dioate isomerase"/>
    <property type="match status" value="1"/>
</dbReference>
<gene>
    <name evidence="4" type="ORF">D9R08_06030</name>
</gene>
<evidence type="ECO:0000313" key="5">
    <source>
        <dbReference type="Proteomes" id="UP000281343"/>
    </source>
</evidence>
<evidence type="ECO:0000313" key="4">
    <source>
        <dbReference type="EMBL" id="RMA43181.1"/>
    </source>
</evidence>
<dbReference type="SUPFAM" id="SSF56529">
    <property type="entry name" value="FAH"/>
    <property type="match status" value="1"/>
</dbReference>
<accession>A0A3L9Y2Y4</accession>
<dbReference type="GO" id="GO:0016853">
    <property type="term" value="F:isomerase activity"/>
    <property type="evidence" value="ECO:0007669"/>
    <property type="project" value="UniProtKB-ARBA"/>
</dbReference>
<evidence type="ECO:0000259" key="3">
    <source>
        <dbReference type="Pfam" id="PF01557"/>
    </source>
</evidence>
<dbReference type="Proteomes" id="UP000281343">
    <property type="component" value="Unassembled WGS sequence"/>
</dbReference>
<protein>
    <submittedName>
        <fullName evidence="4">FAA hydrolase family protein</fullName>
    </submittedName>
</protein>
<proteinExistence type="inferred from homology"/>
<dbReference type="InterPro" id="IPR036663">
    <property type="entry name" value="Fumarylacetoacetase_C_sf"/>
</dbReference>